<evidence type="ECO:0000313" key="2">
    <source>
        <dbReference type="Proteomes" id="UP000030060"/>
    </source>
</evidence>
<dbReference type="RefSeq" id="WP_038844007.1">
    <property type="nucleotide sequence ID" value="NZ_ASGY01000046.1"/>
</dbReference>
<protein>
    <submittedName>
        <fullName evidence="1">Uncharacterized protein</fullName>
    </submittedName>
</protein>
<dbReference type="AlphaFoldDB" id="A0A0A1Z6E3"/>
<reference evidence="1 2" key="1">
    <citation type="journal article" date="2013" name="Genome Announc.">
        <title>Draft Genome Sequence of Pseudomonas fluorescens LMG 5329, a White Line-Inducing Principle-Producing Bioindicator for the Mushroom Pathogen Pseudomonas tolaasii.</title>
        <authorList>
            <person name="Ghequire M.G."/>
            <person name="Rokni-Zadeh H."/>
            <person name="Zarrineh P."/>
            <person name="De Mot R."/>
        </authorList>
    </citation>
    <scope>NUCLEOTIDE SEQUENCE [LARGE SCALE GENOMIC DNA]</scope>
    <source>
        <strain evidence="1 2">LMG 5329</strain>
    </source>
</reference>
<evidence type="ECO:0000313" key="1">
    <source>
        <dbReference type="EMBL" id="KGE68789.1"/>
    </source>
</evidence>
<gene>
    <name evidence="1" type="ORF">K814_0106300</name>
</gene>
<accession>A0A0A1Z6E3</accession>
<sequence length="194" mass="22600">MQSHIPDLDADPDEAFQLVFRELKRHEETGRRNFVVRAPVDLLEYLFSAILRKSGMSRVSLELQLTKLGVYGFKEEDGRILRRYLSGHTRMAWSTYQRLMLWALSSGWISTWVFRDLAFRSHEREAAQLCARKIVNTLKRRTTLPDLTKEQVVACFYEVDLLMQQGRDQAAATRLRTDSDTRELVLSLEFGVDD</sequence>
<dbReference type="Proteomes" id="UP000030060">
    <property type="component" value="Unassembled WGS sequence"/>
</dbReference>
<proteinExistence type="predicted"/>
<organism evidence="1 2">
    <name type="scientific">Pseudomonas fluorescens LMG 5329</name>
    <dbReference type="NCBI Taxonomy" id="1324332"/>
    <lineage>
        <taxon>Bacteria</taxon>
        <taxon>Pseudomonadati</taxon>
        <taxon>Pseudomonadota</taxon>
        <taxon>Gammaproteobacteria</taxon>
        <taxon>Pseudomonadales</taxon>
        <taxon>Pseudomonadaceae</taxon>
        <taxon>Pseudomonas</taxon>
    </lineage>
</organism>
<comment type="caution">
    <text evidence="1">The sequence shown here is derived from an EMBL/GenBank/DDBJ whole genome shotgun (WGS) entry which is preliminary data.</text>
</comment>
<dbReference type="EMBL" id="ASGY01000046">
    <property type="protein sequence ID" value="KGE68789.1"/>
    <property type="molecule type" value="Genomic_DNA"/>
</dbReference>
<name>A0A0A1Z6E3_PSEFL</name>
<dbReference type="OrthoDB" id="6879526at2"/>